<dbReference type="Pfam" id="PF01590">
    <property type="entry name" value="GAF"/>
    <property type="match status" value="1"/>
</dbReference>
<evidence type="ECO:0000313" key="3">
    <source>
        <dbReference type="Proteomes" id="UP000535543"/>
    </source>
</evidence>
<accession>A0A848K8P7</accession>
<dbReference type="SMART" id="SM00065">
    <property type="entry name" value="GAF"/>
    <property type="match status" value="1"/>
</dbReference>
<proteinExistence type="predicted"/>
<reference evidence="2 3" key="1">
    <citation type="submission" date="2019-05" db="EMBL/GenBank/DDBJ databases">
        <authorList>
            <person name="Lee S.D."/>
        </authorList>
    </citation>
    <scope>NUCLEOTIDE SEQUENCE [LARGE SCALE GENOMIC DNA]</scope>
    <source>
        <strain evidence="2 3">YC2-7</strain>
    </source>
</reference>
<protein>
    <submittedName>
        <fullName evidence="2">GAF domain-containing protein</fullName>
    </submittedName>
</protein>
<dbReference type="InterPro" id="IPR003018">
    <property type="entry name" value="GAF"/>
</dbReference>
<name>A0A848K8P7_9NOCA</name>
<dbReference type="Gene3D" id="3.30.450.40">
    <property type="match status" value="1"/>
</dbReference>
<dbReference type="Proteomes" id="UP000535543">
    <property type="component" value="Unassembled WGS sequence"/>
</dbReference>
<evidence type="ECO:0000313" key="2">
    <source>
        <dbReference type="EMBL" id="NMN94016.1"/>
    </source>
</evidence>
<gene>
    <name evidence="2" type="ORF">FGL95_03075</name>
</gene>
<organism evidence="2 3">
    <name type="scientific">Antrihabitans stalactiti</name>
    <dbReference type="NCBI Taxonomy" id="2584121"/>
    <lineage>
        <taxon>Bacteria</taxon>
        <taxon>Bacillati</taxon>
        <taxon>Actinomycetota</taxon>
        <taxon>Actinomycetes</taxon>
        <taxon>Mycobacteriales</taxon>
        <taxon>Nocardiaceae</taxon>
        <taxon>Antrihabitans</taxon>
    </lineage>
</organism>
<dbReference type="EMBL" id="VCQU01000001">
    <property type="protein sequence ID" value="NMN94016.1"/>
    <property type="molecule type" value="Genomic_DNA"/>
</dbReference>
<reference evidence="2 3" key="2">
    <citation type="submission" date="2020-06" db="EMBL/GenBank/DDBJ databases">
        <title>Antribacter stalactiti gen. nov., sp. nov., a new member of the family Nacardiaceae isolated from a cave.</title>
        <authorList>
            <person name="Kim I.S."/>
        </authorList>
    </citation>
    <scope>NUCLEOTIDE SEQUENCE [LARGE SCALE GENOMIC DNA]</scope>
    <source>
        <strain evidence="2 3">YC2-7</strain>
    </source>
</reference>
<keyword evidence="3" id="KW-1185">Reference proteome</keyword>
<sequence>MYDQKTFSVALAKFTEKLPSPNESQTALDDLADAVAAILGLSSAGISLAADGRLYFATAVDKKITDIELWGERYQMGPAQSAFESGAAASAGDLATFTERWPLFANSAGHIGVAAVCSIPIVLGGDSIGVLDLYSDVEREWLASDIAAATALANTATRYLINSGVRDLQAKAAVDEPVGEPAV</sequence>
<dbReference type="SUPFAM" id="SSF55781">
    <property type="entry name" value="GAF domain-like"/>
    <property type="match status" value="1"/>
</dbReference>
<dbReference type="InterPro" id="IPR029016">
    <property type="entry name" value="GAF-like_dom_sf"/>
</dbReference>
<evidence type="ECO:0000259" key="1">
    <source>
        <dbReference type="SMART" id="SM00065"/>
    </source>
</evidence>
<dbReference type="RefSeq" id="WP_169584697.1">
    <property type="nucleotide sequence ID" value="NZ_VCQU01000001.1"/>
</dbReference>
<comment type="caution">
    <text evidence="2">The sequence shown here is derived from an EMBL/GenBank/DDBJ whole genome shotgun (WGS) entry which is preliminary data.</text>
</comment>
<feature type="domain" description="GAF" evidence="1">
    <location>
        <begin position="23"/>
        <end position="170"/>
    </location>
</feature>
<dbReference type="AlphaFoldDB" id="A0A848K8P7"/>